<comment type="caution">
    <text evidence="1">The sequence shown here is derived from an EMBL/GenBank/DDBJ whole genome shotgun (WGS) entry which is preliminary data.</text>
</comment>
<name>A0ABS7R1T4_9ACTN</name>
<dbReference type="Proteomes" id="UP001198565">
    <property type="component" value="Unassembled WGS sequence"/>
</dbReference>
<dbReference type="RefSeq" id="WP_222982752.1">
    <property type="nucleotide sequence ID" value="NZ_JAINVZ010000049.1"/>
</dbReference>
<proteinExistence type="predicted"/>
<organism evidence="1 2">
    <name type="scientific">Streptantibioticus parmotrematis</name>
    <dbReference type="NCBI Taxonomy" id="2873249"/>
    <lineage>
        <taxon>Bacteria</taxon>
        <taxon>Bacillati</taxon>
        <taxon>Actinomycetota</taxon>
        <taxon>Actinomycetes</taxon>
        <taxon>Kitasatosporales</taxon>
        <taxon>Streptomycetaceae</taxon>
        <taxon>Streptantibioticus</taxon>
    </lineage>
</organism>
<accession>A0ABS7R1T4</accession>
<sequence length="113" mass="12932">MRTLLRYLLDQRELRDHEAFLPHFRQAAQELAEFEGKPSLATLVPGRSTFEAWYYGQRQPQRDARRVLVRMLGGFSIEQLWSEVPDGTTPNVAPALSAPAPKTVPRPAWICTR</sequence>
<protein>
    <submittedName>
        <fullName evidence="1">Uncharacterized protein</fullName>
    </submittedName>
</protein>
<gene>
    <name evidence="1" type="ORF">K7472_32020</name>
</gene>
<evidence type="ECO:0000313" key="1">
    <source>
        <dbReference type="EMBL" id="MBY8889435.1"/>
    </source>
</evidence>
<reference evidence="1 2" key="1">
    <citation type="submission" date="2021-08" db="EMBL/GenBank/DDBJ databases">
        <title>Streptomyces sp. PTM05 isolated from lichen.</title>
        <authorList>
            <person name="Somphong A."/>
            <person name="Phongsopitanun W."/>
            <person name="Tanasupawat S."/>
        </authorList>
    </citation>
    <scope>NUCLEOTIDE SEQUENCE [LARGE SCALE GENOMIC DNA]</scope>
    <source>
        <strain evidence="1 2">Ptm05</strain>
    </source>
</reference>
<dbReference type="EMBL" id="JAINVZ010000049">
    <property type="protein sequence ID" value="MBY8889435.1"/>
    <property type="molecule type" value="Genomic_DNA"/>
</dbReference>
<evidence type="ECO:0000313" key="2">
    <source>
        <dbReference type="Proteomes" id="UP001198565"/>
    </source>
</evidence>
<keyword evidence="2" id="KW-1185">Reference proteome</keyword>